<evidence type="ECO:0000313" key="4">
    <source>
        <dbReference type="Proteomes" id="UP000623467"/>
    </source>
</evidence>
<dbReference type="EMBL" id="JACAZH010000005">
    <property type="protein sequence ID" value="KAF7367800.1"/>
    <property type="molecule type" value="Genomic_DNA"/>
</dbReference>
<organism evidence="3 4">
    <name type="scientific">Mycena sanguinolenta</name>
    <dbReference type="NCBI Taxonomy" id="230812"/>
    <lineage>
        <taxon>Eukaryota</taxon>
        <taxon>Fungi</taxon>
        <taxon>Dikarya</taxon>
        <taxon>Basidiomycota</taxon>
        <taxon>Agaricomycotina</taxon>
        <taxon>Agaricomycetes</taxon>
        <taxon>Agaricomycetidae</taxon>
        <taxon>Agaricales</taxon>
        <taxon>Marasmiineae</taxon>
        <taxon>Mycenaceae</taxon>
        <taxon>Mycena</taxon>
    </lineage>
</organism>
<evidence type="ECO:0000256" key="2">
    <source>
        <dbReference type="SAM" id="Phobius"/>
    </source>
</evidence>
<sequence length="200" mass="21711">MEMEPVTSSSRAHDVKSVSSESTTLRSSLPPLPSTSPLNRPKAPPARNVGGATPELPPAALCKWFTAICFAFWCASIAVCFIQYFRVVNTGASHWELGYLLAWIACSSVFIIFILIFVVSVLMRNPSKSYVDTLRRLAIFLTVISALIAVGAFPILGGCTENQCSGKEGDIRTGLGACIGGGTLWAISWVFTIHELWQRL</sequence>
<protein>
    <recommendedName>
        <fullName evidence="5">MARVEL domain-containing protein</fullName>
    </recommendedName>
</protein>
<dbReference type="Proteomes" id="UP000623467">
    <property type="component" value="Unassembled WGS sequence"/>
</dbReference>
<evidence type="ECO:0000313" key="3">
    <source>
        <dbReference type="EMBL" id="KAF7367800.1"/>
    </source>
</evidence>
<name>A0A8H6YVD3_9AGAR</name>
<evidence type="ECO:0008006" key="5">
    <source>
        <dbReference type="Google" id="ProtNLM"/>
    </source>
</evidence>
<keyword evidence="4" id="KW-1185">Reference proteome</keyword>
<feature type="transmembrane region" description="Helical" evidence="2">
    <location>
        <begin position="97"/>
        <end position="122"/>
    </location>
</feature>
<dbReference type="OrthoDB" id="2998337at2759"/>
<feature type="transmembrane region" description="Helical" evidence="2">
    <location>
        <begin position="64"/>
        <end position="85"/>
    </location>
</feature>
<comment type="caution">
    <text evidence="3">The sequence shown here is derived from an EMBL/GenBank/DDBJ whole genome shotgun (WGS) entry which is preliminary data.</text>
</comment>
<feature type="region of interest" description="Disordered" evidence="1">
    <location>
        <begin position="1"/>
        <end position="49"/>
    </location>
</feature>
<gene>
    <name evidence="3" type="ORF">MSAN_00844200</name>
</gene>
<proteinExistence type="predicted"/>
<evidence type="ECO:0000256" key="1">
    <source>
        <dbReference type="SAM" id="MobiDB-lite"/>
    </source>
</evidence>
<keyword evidence="2" id="KW-1133">Transmembrane helix</keyword>
<keyword evidence="2" id="KW-0472">Membrane</keyword>
<feature type="transmembrane region" description="Helical" evidence="2">
    <location>
        <begin position="134"/>
        <end position="156"/>
    </location>
</feature>
<feature type="compositionally biased region" description="Low complexity" evidence="1">
    <location>
        <begin position="17"/>
        <end position="29"/>
    </location>
</feature>
<reference evidence="3" key="1">
    <citation type="submission" date="2020-05" db="EMBL/GenBank/DDBJ databases">
        <title>Mycena genomes resolve the evolution of fungal bioluminescence.</title>
        <authorList>
            <person name="Tsai I.J."/>
        </authorList>
    </citation>
    <scope>NUCLEOTIDE SEQUENCE</scope>
    <source>
        <strain evidence="3">160909Yilan</strain>
    </source>
</reference>
<feature type="compositionally biased region" description="Polar residues" evidence="1">
    <location>
        <begin position="1"/>
        <end position="10"/>
    </location>
</feature>
<dbReference type="AlphaFoldDB" id="A0A8H6YVD3"/>
<keyword evidence="2" id="KW-0812">Transmembrane</keyword>
<accession>A0A8H6YVD3</accession>